<evidence type="ECO:0000313" key="3">
    <source>
        <dbReference type="Proteomes" id="UP000614334"/>
    </source>
</evidence>
<reference evidence="2" key="1">
    <citation type="submission" date="2020-09" db="EMBL/GenBank/DDBJ databases">
        <title>Comparative genome analyses of four rice-infecting Rhizoctonia solani isolates reveal extensive enrichment of homogalacturonan modification genes.</title>
        <authorList>
            <person name="Lee D.-Y."/>
            <person name="Jeon J."/>
            <person name="Kim K.-T."/>
            <person name="Cheong K."/>
            <person name="Song H."/>
            <person name="Choi G."/>
            <person name="Ko J."/>
            <person name="Opiyo S.O."/>
            <person name="Zuo S."/>
            <person name="Madhav S."/>
            <person name="Lee Y.-H."/>
            <person name="Wang G.-L."/>
        </authorList>
    </citation>
    <scope>NUCLEOTIDE SEQUENCE</scope>
    <source>
        <strain evidence="2">AG1-IA B2</strain>
    </source>
</reference>
<name>A0A8H7IK46_9AGAM</name>
<proteinExistence type="predicted"/>
<feature type="region of interest" description="Disordered" evidence="1">
    <location>
        <begin position="46"/>
        <end position="103"/>
    </location>
</feature>
<feature type="region of interest" description="Disordered" evidence="1">
    <location>
        <begin position="265"/>
        <end position="288"/>
    </location>
</feature>
<organism evidence="2 3">
    <name type="scientific">Rhizoctonia solani</name>
    <dbReference type="NCBI Taxonomy" id="456999"/>
    <lineage>
        <taxon>Eukaryota</taxon>
        <taxon>Fungi</taxon>
        <taxon>Dikarya</taxon>
        <taxon>Basidiomycota</taxon>
        <taxon>Agaricomycotina</taxon>
        <taxon>Agaricomycetes</taxon>
        <taxon>Cantharellales</taxon>
        <taxon>Ceratobasidiaceae</taxon>
        <taxon>Rhizoctonia</taxon>
    </lineage>
</organism>
<dbReference type="Proteomes" id="UP000614334">
    <property type="component" value="Unassembled WGS sequence"/>
</dbReference>
<protein>
    <submittedName>
        <fullName evidence="2">Uncharacterized protein</fullName>
    </submittedName>
</protein>
<gene>
    <name evidence="2" type="ORF">RHS01_02001</name>
</gene>
<dbReference type="EMBL" id="JACYCF010000002">
    <property type="protein sequence ID" value="KAF8759871.1"/>
    <property type="molecule type" value="Genomic_DNA"/>
</dbReference>
<dbReference type="AlphaFoldDB" id="A0A8H7IK46"/>
<comment type="caution">
    <text evidence="2">The sequence shown here is derived from an EMBL/GenBank/DDBJ whole genome shotgun (WGS) entry which is preliminary data.</text>
</comment>
<sequence length="477" mass="53515">MQQQIDSLRGYPTQPYPQPRLQHMLRVYPHLVHVFCQAQPPAQQFSVTPQLNNNSSNSNSSSSKQQSQQPGQSTPSSARQPRSFKRLKYQPNDSEGDDSMMNMSVNMNNQMMPSCPSHQSPLWTRNVYMRLRGRRTRWGASRLLCAPTYSASWVLIRTKLCPLACGRSACPEGVIRFVWEKTPKSSPHNGRMKQIVIEDLQRSRHLYPLVPTADFAAPLLDACFDQAFTTLRGKWRIQCGEPGLETKVEAKAKRTRATIGEEVGKYHRHSIQSQSNNSFPEIKPSDGRSRQLAPVYTYYFEPALIPEVMSSESSEDDTDGKKDFQTRGFSWRSQRAQNFYQCLDEEENNGRDRRYVGVELGASVETEAPRPAIRSLPKGRPYDRSFDWRGFHELGDSSGDEGEPVMDEGTMGIVDGVPGMGVGVDYPGEMGGMQGQAQVGPVSQVGHSQQVGQGQPSHVAHLQHVQHVTYGQQSHMG</sequence>
<feature type="compositionally biased region" description="Low complexity" evidence="1">
    <location>
        <begin position="49"/>
        <end position="77"/>
    </location>
</feature>
<accession>A0A8H7IK46</accession>
<evidence type="ECO:0000313" key="2">
    <source>
        <dbReference type="EMBL" id="KAF8759871.1"/>
    </source>
</evidence>
<evidence type="ECO:0000256" key="1">
    <source>
        <dbReference type="SAM" id="MobiDB-lite"/>
    </source>
</evidence>